<dbReference type="Proteomes" id="UP000314983">
    <property type="component" value="Chromosome 7"/>
</dbReference>
<reference evidence="2" key="2">
    <citation type="journal article" date="2017" name="Sci. Adv.">
        <title>A tail of two voltages: Proteomic comparison of the three electric organs of the electric eel.</title>
        <authorList>
            <person name="Traeger L.L."/>
            <person name="Sabat G."/>
            <person name="Barrett-Wilt G.A."/>
            <person name="Wells G.B."/>
            <person name="Sussman M.R."/>
        </authorList>
    </citation>
    <scope>NUCLEOTIDE SEQUENCE [LARGE SCALE GENOMIC DNA]</scope>
</reference>
<evidence type="ECO:0008006" key="3">
    <source>
        <dbReference type="Google" id="ProtNLM"/>
    </source>
</evidence>
<dbReference type="AlphaFoldDB" id="A0A4W4EBQ5"/>
<accession>A0A4W4EBQ5</accession>
<protein>
    <recommendedName>
        <fullName evidence="3">POTRA domain-containing protein</fullName>
    </recommendedName>
</protein>
<dbReference type="GeneTree" id="ENSGT00940000178178"/>
<reference evidence="2" key="1">
    <citation type="journal article" date="2014" name="Science">
        <title>Nonhuman genetics. Genomic basis for the convergent evolution of electric organs.</title>
        <authorList>
            <person name="Gallant J.R."/>
            <person name="Traeger L.L."/>
            <person name="Volkening J.D."/>
            <person name="Moffett H."/>
            <person name="Chen P.H."/>
            <person name="Novina C.D."/>
            <person name="Phillips G.N.Jr."/>
            <person name="Anand R."/>
            <person name="Wells G.B."/>
            <person name="Pinch M."/>
            <person name="Guth R."/>
            <person name="Unguez G.A."/>
            <person name="Albert J.S."/>
            <person name="Zakon H.H."/>
            <person name="Samanta M.P."/>
            <person name="Sussman M.R."/>
        </authorList>
    </citation>
    <scope>NUCLEOTIDE SEQUENCE [LARGE SCALE GENOMIC DNA]</scope>
</reference>
<reference evidence="1" key="4">
    <citation type="submission" date="2025-08" db="UniProtKB">
        <authorList>
            <consortium name="Ensembl"/>
        </authorList>
    </citation>
    <scope>IDENTIFICATION</scope>
</reference>
<proteinExistence type="predicted"/>
<sequence length="131" mass="15086">MTSSSGGHWVRRLIRARRFILGSDFAKLRTAKLSFKKERKERKRKHRAVHARAIDPPGYCVHNVNIQGLRRTKQDYLDNEISNVFNAKNIIDVMKQSPKARQRLLRLGIFKEVEVLIDISEGVCVCVCVLA</sequence>
<name>A0A4W4EBQ5_ELEEL</name>
<reference evidence="1" key="3">
    <citation type="submission" date="2020-05" db="EMBL/GenBank/DDBJ databases">
        <title>Electrophorus electricus (electric eel) genome, fEleEle1, primary haplotype.</title>
        <authorList>
            <person name="Myers G."/>
            <person name="Meyer A."/>
            <person name="Fedrigo O."/>
            <person name="Formenti G."/>
            <person name="Rhie A."/>
            <person name="Tracey A."/>
            <person name="Sims Y."/>
            <person name="Jarvis E.D."/>
        </authorList>
    </citation>
    <scope>NUCLEOTIDE SEQUENCE [LARGE SCALE GENOMIC DNA]</scope>
</reference>
<dbReference type="STRING" id="8005.ENSEEEP00000009078"/>
<evidence type="ECO:0000313" key="2">
    <source>
        <dbReference type="Proteomes" id="UP000314983"/>
    </source>
</evidence>
<keyword evidence="2" id="KW-1185">Reference proteome</keyword>
<evidence type="ECO:0000313" key="1">
    <source>
        <dbReference type="Ensembl" id="ENSEEEP00000009078.2"/>
    </source>
</evidence>
<organism evidence="1 2">
    <name type="scientific">Electrophorus electricus</name>
    <name type="common">Electric eel</name>
    <name type="synonym">Gymnotus electricus</name>
    <dbReference type="NCBI Taxonomy" id="8005"/>
    <lineage>
        <taxon>Eukaryota</taxon>
        <taxon>Metazoa</taxon>
        <taxon>Chordata</taxon>
        <taxon>Craniata</taxon>
        <taxon>Vertebrata</taxon>
        <taxon>Euteleostomi</taxon>
        <taxon>Actinopterygii</taxon>
        <taxon>Neopterygii</taxon>
        <taxon>Teleostei</taxon>
        <taxon>Ostariophysi</taxon>
        <taxon>Gymnotiformes</taxon>
        <taxon>Gymnotoidei</taxon>
        <taxon>Gymnotidae</taxon>
        <taxon>Electrophorus</taxon>
    </lineage>
</organism>
<reference evidence="1" key="5">
    <citation type="submission" date="2025-09" db="UniProtKB">
        <authorList>
            <consortium name="Ensembl"/>
        </authorList>
    </citation>
    <scope>IDENTIFICATION</scope>
</reference>
<dbReference type="Ensembl" id="ENSEEET00000009195.2">
    <property type="protein sequence ID" value="ENSEEEP00000009078.2"/>
    <property type="gene ID" value="ENSEEEG00000004679.2"/>
</dbReference>